<evidence type="ECO:0000256" key="1">
    <source>
        <dbReference type="SAM" id="MobiDB-lite"/>
    </source>
</evidence>
<evidence type="ECO:0000313" key="3">
    <source>
        <dbReference type="Proteomes" id="UP001596509"/>
    </source>
</evidence>
<comment type="caution">
    <text evidence="2">The sequence shown here is derived from an EMBL/GenBank/DDBJ whole genome shotgun (WGS) entry which is preliminary data.</text>
</comment>
<sequence>MPYAELERQQDQVRRGIDLNPGCEADDGLCPTLAVVGETRCALHLGWPLRPGDPLCARCRIAAQRDCDRVVCEWEAVRDAAVAAATAQETHQPHEAQEAAPAPF</sequence>
<reference evidence="3" key="1">
    <citation type="journal article" date="2019" name="Int. J. Syst. Evol. Microbiol.">
        <title>The Global Catalogue of Microorganisms (GCM) 10K type strain sequencing project: providing services to taxonomists for standard genome sequencing and annotation.</title>
        <authorList>
            <consortium name="The Broad Institute Genomics Platform"/>
            <consortium name="The Broad Institute Genome Sequencing Center for Infectious Disease"/>
            <person name="Wu L."/>
            <person name="Ma J."/>
        </authorList>
    </citation>
    <scope>NUCLEOTIDE SEQUENCE [LARGE SCALE GENOMIC DNA]</scope>
    <source>
        <strain evidence="3">ICMP 19430</strain>
    </source>
</reference>
<proteinExistence type="predicted"/>
<accession>A0ABW2MIK8</accession>
<gene>
    <name evidence="2" type="ORF">ACFQW9_29230</name>
</gene>
<dbReference type="RefSeq" id="WP_319286737.1">
    <property type="nucleotide sequence ID" value="NZ_JBHTCK010000009.1"/>
</dbReference>
<feature type="region of interest" description="Disordered" evidence="1">
    <location>
        <begin position="84"/>
        <end position="104"/>
    </location>
</feature>
<dbReference type="EMBL" id="JBHTCK010000009">
    <property type="protein sequence ID" value="MFC7354742.1"/>
    <property type="molecule type" value="Genomic_DNA"/>
</dbReference>
<organism evidence="2 3">
    <name type="scientific">Streptomyces caviscabies</name>
    <dbReference type="NCBI Taxonomy" id="90079"/>
    <lineage>
        <taxon>Bacteria</taxon>
        <taxon>Bacillati</taxon>
        <taxon>Actinomycetota</taxon>
        <taxon>Actinomycetes</taxon>
        <taxon>Kitasatosporales</taxon>
        <taxon>Streptomycetaceae</taxon>
        <taxon>Streptomyces</taxon>
    </lineage>
</organism>
<keyword evidence="3" id="KW-1185">Reference proteome</keyword>
<evidence type="ECO:0000313" key="2">
    <source>
        <dbReference type="EMBL" id="MFC7354742.1"/>
    </source>
</evidence>
<name>A0ABW2MIK8_9ACTN</name>
<dbReference type="Proteomes" id="UP001596509">
    <property type="component" value="Unassembled WGS sequence"/>
</dbReference>
<protein>
    <submittedName>
        <fullName evidence="2">Uncharacterized protein</fullName>
    </submittedName>
</protein>